<name>A0AAV2ECC3_9ROSI</name>
<reference evidence="1 2" key="1">
    <citation type="submission" date="2024-04" db="EMBL/GenBank/DDBJ databases">
        <authorList>
            <person name="Fracassetti M."/>
        </authorList>
    </citation>
    <scope>NUCLEOTIDE SEQUENCE [LARGE SCALE GENOMIC DNA]</scope>
</reference>
<gene>
    <name evidence="1" type="ORF">LTRI10_LOCUS24480</name>
</gene>
<dbReference type="EMBL" id="OZ034817">
    <property type="protein sequence ID" value="CAL1383195.1"/>
    <property type="molecule type" value="Genomic_DNA"/>
</dbReference>
<keyword evidence="2" id="KW-1185">Reference proteome</keyword>
<dbReference type="AlphaFoldDB" id="A0AAV2ECC3"/>
<protein>
    <submittedName>
        <fullName evidence="1">Uncharacterized protein</fullName>
    </submittedName>
</protein>
<dbReference type="Proteomes" id="UP001497516">
    <property type="component" value="Chromosome 4"/>
</dbReference>
<sequence length="199" mass="23105">MAKHLVSTVGVYYTKIIPNRSTKTRAGGRSIMMELEVIINPSLHMKKKLNRRIRTNKQATSTHPSTTSTKVVLVTTTTITELVKVKVPFMMIIRWKKRSIQVQLVTLRLKKRKAMLVQTASILWKVLMIPVQIQTQTVMRYLATIYLSRTTITFKMTIGMLMPTWTRQRCHYGVHSLALRRANNLQRRMRSDTLLPLKQ</sequence>
<accession>A0AAV2ECC3</accession>
<organism evidence="1 2">
    <name type="scientific">Linum trigynum</name>
    <dbReference type="NCBI Taxonomy" id="586398"/>
    <lineage>
        <taxon>Eukaryota</taxon>
        <taxon>Viridiplantae</taxon>
        <taxon>Streptophyta</taxon>
        <taxon>Embryophyta</taxon>
        <taxon>Tracheophyta</taxon>
        <taxon>Spermatophyta</taxon>
        <taxon>Magnoliopsida</taxon>
        <taxon>eudicotyledons</taxon>
        <taxon>Gunneridae</taxon>
        <taxon>Pentapetalae</taxon>
        <taxon>rosids</taxon>
        <taxon>fabids</taxon>
        <taxon>Malpighiales</taxon>
        <taxon>Linaceae</taxon>
        <taxon>Linum</taxon>
    </lineage>
</organism>
<evidence type="ECO:0000313" key="1">
    <source>
        <dbReference type="EMBL" id="CAL1383195.1"/>
    </source>
</evidence>
<proteinExistence type="predicted"/>
<evidence type="ECO:0000313" key="2">
    <source>
        <dbReference type="Proteomes" id="UP001497516"/>
    </source>
</evidence>